<reference evidence="17" key="1">
    <citation type="submission" date="2006-10" db="EMBL/GenBank/DDBJ databases">
        <authorList>
            <person name="Amadeo P."/>
            <person name="Zhao Q."/>
            <person name="Wortman J."/>
            <person name="Fraser-Liggett C."/>
            <person name="Carlton J."/>
        </authorList>
    </citation>
    <scope>NUCLEOTIDE SEQUENCE</scope>
    <source>
        <strain evidence="17">G3</strain>
    </source>
</reference>
<evidence type="ECO:0000256" key="14">
    <source>
        <dbReference type="ARBA" id="ARBA00023170"/>
    </source>
</evidence>
<reference evidence="17" key="2">
    <citation type="journal article" date="2007" name="Science">
        <title>Draft genome sequence of the sexually transmitted pathogen Trichomonas vaginalis.</title>
        <authorList>
            <person name="Carlton J.M."/>
            <person name="Hirt R.P."/>
            <person name="Silva J.C."/>
            <person name="Delcher A.L."/>
            <person name="Schatz M."/>
            <person name="Zhao Q."/>
            <person name="Wortman J.R."/>
            <person name="Bidwell S.L."/>
            <person name="Alsmark U.C.M."/>
            <person name="Besteiro S."/>
            <person name="Sicheritz-Ponten T."/>
            <person name="Noel C.J."/>
            <person name="Dacks J.B."/>
            <person name="Foster P.G."/>
            <person name="Simillion C."/>
            <person name="Van de Peer Y."/>
            <person name="Miranda-Saavedra D."/>
            <person name="Barton G.J."/>
            <person name="Westrop G.D."/>
            <person name="Mueller S."/>
            <person name="Dessi D."/>
            <person name="Fiori P.L."/>
            <person name="Ren Q."/>
            <person name="Paulsen I."/>
            <person name="Zhang H."/>
            <person name="Bastida-Corcuera F.D."/>
            <person name="Simoes-Barbosa A."/>
            <person name="Brown M.T."/>
            <person name="Hayes R.D."/>
            <person name="Mukherjee M."/>
            <person name="Okumura C.Y."/>
            <person name="Schneider R."/>
            <person name="Smith A.J."/>
            <person name="Vanacova S."/>
            <person name="Villalvazo M."/>
            <person name="Haas B.J."/>
            <person name="Pertea M."/>
            <person name="Feldblyum T.V."/>
            <person name="Utterback T.R."/>
            <person name="Shu C.L."/>
            <person name="Osoegawa K."/>
            <person name="de Jong P.J."/>
            <person name="Hrdy I."/>
            <person name="Horvathova L."/>
            <person name="Zubacova Z."/>
            <person name="Dolezal P."/>
            <person name="Malik S.B."/>
            <person name="Logsdon J.M. Jr."/>
            <person name="Henze K."/>
            <person name="Gupta A."/>
            <person name="Wang C.C."/>
            <person name="Dunne R.L."/>
            <person name="Upcroft J.A."/>
            <person name="Upcroft P."/>
            <person name="White O."/>
            <person name="Salzberg S.L."/>
            <person name="Tang P."/>
            <person name="Chiu C.-H."/>
            <person name="Lee Y.-S."/>
            <person name="Embley T.M."/>
            <person name="Coombs G.H."/>
            <person name="Mottram J.C."/>
            <person name="Tachezy J."/>
            <person name="Fraser-Liggett C.M."/>
            <person name="Johnson P.J."/>
        </authorList>
    </citation>
    <scope>NUCLEOTIDE SEQUENCE [LARGE SCALE GENOMIC DNA]</scope>
    <source>
        <strain evidence="17">G3</strain>
    </source>
</reference>
<keyword evidence="18" id="KW-1185">Reference proteome</keyword>
<evidence type="ECO:0000256" key="1">
    <source>
        <dbReference type="ARBA" id="ARBA00004251"/>
    </source>
</evidence>
<evidence type="ECO:0000256" key="9">
    <source>
        <dbReference type="ARBA" id="ARBA00022840"/>
    </source>
</evidence>
<proteinExistence type="predicted"/>
<evidence type="ECO:0000313" key="18">
    <source>
        <dbReference type="Proteomes" id="UP000001542"/>
    </source>
</evidence>
<dbReference type="VEuPathDB" id="TrichDB:TVAGG3_0317090"/>
<keyword evidence="10" id="KW-1133">Transmembrane helix</keyword>
<keyword evidence="3" id="KW-1003">Cell membrane</keyword>
<keyword evidence="8" id="KW-0418">Kinase</keyword>
<keyword evidence="6" id="KW-0732">Signal</keyword>
<keyword evidence="14" id="KW-0675">Receptor</keyword>
<keyword evidence="11" id="KW-0472">Membrane</keyword>
<dbReference type="VEuPathDB" id="TrichDB:TVAG_473430"/>
<keyword evidence="13" id="KW-1015">Disulfide bond</keyword>
<dbReference type="RefSeq" id="XP_001315942.1">
    <property type="nucleotide sequence ID" value="XM_001315907.1"/>
</dbReference>
<dbReference type="InParanoid" id="A2EUG0"/>
<dbReference type="GO" id="GO:0005886">
    <property type="term" value="C:plasma membrane"/>
    <property type="evidence" value="ECO:0007669"/>
    <property type="project" value="UniProtKB-SubCell"/>
</dbReference>
<organism evidence="17 18">
    <name type="scientific">Trichomonas vaginalis (strain ATCC PRA-98 / G3)</name>
    <dbReference type="NCBI Taxonomy" id="412133"/>
    <lineage>
        <taxon>Eukaryota</taxon>
        <taxon>Metamonada</taxon>
        <taxon>Parabasalia</taxon>
        <taxon>Trichomonadida</taxon>
        <taxon>Trichomonadidae</taxon>
        <taxon>Trichomonas</taxon>
    </lineage>
</organism>
<evidence type="ECO:0000256" key="7">
    <source>
        <dbReference type="ARBA" id="ARBA00022741"/>
    </source>
</evidence>
<evidence type="ECO:0000256" key="6">
    <source>
        <dbReference type="ARBA" id="ARBA00022729"/>
    </source>
</evidence>
<evidence type="ECO:0000256" key="11">
    <source>
        <dbReference type="ARBA" id="ARBA00023136"/>
    </source>
</evidence>
<evidence type="ECO:0000256" key="15">
    <source>
        <dbReference type="ARBA" id="ARBA00023180"/>
    </source>
</evidence>
<dbReference type="EMBL" id="DS113496">
    <property type="protein sequence ID" value="EAY03719.1"/>
    <property type="molecule type" value="Genomic_DNA"/>
</dbReference>
<keyword evidence="7" id="KW-0547">Nucleotide-binding</keyword>
<keyword evidence="15" id="KW-0325">Glycoprotein</keyword>
<protein>
    <recommendedName>
        <fullName evidence="2">receptor protein-tyrosine kinase</fullName>
        <ecNumber evidence="2">2.7.10.1</ecNumber>
    </recommendedName>
</protein>
<evidence type="ECO:0000313" key="17">
    <source>
        <dbReference type="EMBL" id="EAY03719.1"/>
    </source>
</evidence>
<comment type="subcellular location">
    <subcellularLocation>
        <location evidence="1">Cell membrane</location>
        <topology evidence="1">Single-pass type I membrane protein</topology>
    </subcellularLocation>
</comment>
<name>A2EUG0_TRIV3</name>
<keyword evidence="4" id="KW-0808">Transferase</keyword>
<feature type="domain" description="ALK/LTK-like glycine-rich" evidence="16">
    <location>
        <begin position="29"/>
        <end position="245"/>
    </location>
</feature>
<dbReference type="KEGG" id="tva:4761565"/>
<dbReference type="Proteomes" id="UP000001542">
    <property type="component" value="Unassembled WGS sequence"/>
</dbReference>
<evidence type="ECO:0000259" key="16">
    <source>
        <dbReference type="Pfam" id="PF12810"/>
    </source>
</evidence>
<dbReference type="EC" id="2.7.10.1" evidence="2"/>
<evidence type="ECO:0000256" key="10">
    <source>
        <dbReference type="ARBA" id="ARBA00022989"/>
    </source>
</evidence>
<dbReference type="InterPro" id="IPR055163">
    <property type="entry name" value="ALK/LTK-like_GRD"/>
</dbReference>
<accession>A2EUG0</accession>
<keyword evidence="5" id="KW-0812">Transmembrane</keyword>
<evidence type="ECO:0000256" key="8">
    <source>
        <dbReference type="ARBA" id="ARBA00022777"/>
    </source>
</evidence>
<dbReference type="GO" id="GO:0004714">
    <property type="term" value="F:transmembrane receptor protein tyrosine kinase activity"/>
    <property type="evidence" value="ECO:0007669"/>
    <property type="project" value="UniProtKB-EC"/>
</dbReference>
<evidence type="ECO:0000256" key="2">
    <source>
        <dbReference type="ARBA" id="ARBA00011902"/>
    </source>
</evidence>
<evidence type="ECO:0000256" key="4">
    <source>
        <dbReference type="ARBA" id="ARBA00022679"/>
    </source>
</evidence>
<dbReference type="GO" id="GO:0005524">
    <property type="term" value="F:ATP binding"/>
    <property type="evidence" value="ECO:0007669"/>
    <property type="project" value="UniProtKB-KW"/>
</dbReference>
<dbReference type="PRINTS" id="PR01228">
    <property type="entry name" value="EGGSHELL"/>
</dbReference>
<evidence type="ECO:0000256" key="12">
    <source>
        <dbReference type="ARBA" id="ARBA00023137"/>
    </source>
</evidence>
<evidence type="ECO:0000256" key="5">
    <source>
        <dbReference type="ARBA" id="ARBA00022692"/>
    </source>
</evidence>
<dbReference type="AlphaFoldDB" id="A2EUG0"/>
<sequence length="280" mass="29102">MFLLLFSFAEQKRYEKISDLIYATRTYDVGIYEFTLNGAAGGCGCREGTQRTVGGNGASITALLRFTRKTVVNFEIGSKSDGDCKRYNEGGKPNGGNSGNDYNFIGNDASGSGGGMTAIKIGYDYILIAGGGSGGAGMFNGAHGGGLGYVLRVGVNGQIVTTKQKYLMGEHAGGKGDFGLITAGSGGGGGWNGGKGGKASDETNPEVCGFGGTSDYKLNSIYIINTPTALDGRFTNNTGDGSVIVVQKSIRETVPENNRKPRKILVGASLYFSFSGSNLF</sequence>
<evidence type="ECO:0000256" key="13">
    <source>
        <dbReference type="ARBA" id="ARBA00023157"/>
    </source>
</evidence>
<keyword evidence="12" id="KW-0829">Tyrosine-protein kinase</keyword>
<keyword evidence="9" id="KW-0067">ATP-binding</keyword>
<evidence type="ECO:0000256" key="3">
    <source>
        <dbReference type="ARBA" id="ARBA00022475"/>
    </source>
</evidence>
<dbReference type="Pfam" id="PF12810">
    <property type="entry name" value="ALK_LTK_GRD"/>
    <property type="match status" value="1"/>
</dbReference>
<gene>
    <name evidence="17" type="ORF">TVAG_473430</name>
</gene>